<dbReference type="InterPro" id="IPR049445">
    <property type="entry name" value="TetR_SbtR-like_C"/>
</dbReference>
<dbReference type="SUPFAM" id="SSF46689">
    <property type="entry name" value="Homeodomain-like"/>
    <property type="match status" value="1"/>
</dbReference>
<dbReference type="EMBL" id="JACXZS010000014">
    <property type="protein sequence ID" value="MBD3943614.1"/>
    <property type="molecule type" value="Genomic_DNA"/>
</dbReference>
<evidence type="ECO:0000256" key="2">
    <source>
        <dbReference type="ARBA" id="ARBA00023125"/>
    </source>
</evidence>
<gene>
    <name evidence="6" type="ORF">IF188_18130</name>
</gene>
<dbReference type="InterPro" id="IPR050109">
    <property type="entry name" value="HTH-type_TetR-like_transc_reg"/>
</dbReference>
<evidence type="ECO:0000313" key="6">
    <source>
        <dbReference type="EMBL" id="MBD3943614.1"/>
    </source>
</evidence>
<dbReference type="Gene3D" id="1.10.357.10">
    <property type="entry name" value="Tetracycline Repressor, domain 2"/>
    <property type="match status" value="1"/>
</dbReference>
<dbReference type="InterPro" id="IPR036271">
    <property type="entry name" value="Tet_transcr_reg_TetR-rel_C_sf"/>
</dbReference>
<evidence type="ECO:0000256" key="4">
    <source>
        <dbReference type="PROSITE-ProRule" id="PRU00335"/>
    </source>
</evidence>
<feature type="DNA-binding region" description="H-T-H motif" evidence="4">
    <location>
        <begin position="35"/>
        <end position="54"/>
    </location>
</feature>
<evidence type="ECO:0000259" key="5">
    <source>
        <dbReference type="PROSITE" id="PS50977"/>
    </source>
</evidence>
<keyword evidence="7" id="KW-1185">Reference proteome</keyword>
<dbReference type="Pfam" id="PF00440">
    <property type="entry name" value="TetR_N"/>
    <property type="match status" value="1"/>
</dbReference>
<protein>
    <submittedName>
        <fullName evidence="6">Helix-turn-helix transcriptional regulator</fullName>
    </submittedName>
</protein>
<dbReference type="PRINTS" id="PR00455">
    <property type="entry name" value="HTHTETR"/>
</dbReference>
<evidence type="ECO:0000256" key="1">
    <source>
        <dbReference type="ARBA" id="ARBA00023015"/>
    </source>
</evidence>
<evidence type="ECO:0000313" key="7">
    <source>
        <dbReference type="Proteomes" id="UP000598426"/>
    </source>
</evidence>
<evidence type="ECO:0000256" key="3">
    <source>
        <dbReference type="ARBA" id="ARBA00023163"/>
    </source>
</evidence>
<comment type="caution">
    <text evidence="6">The sequence shown here is derived from an EMBL/GenBank/DDBJ whole genome shotgun (WGS) entry which is preliminary data.</text>
</comment>
<dbReference type="RefSeq" id="WP_191173214.1">
    <property type="nucleotide sequence ID" value="NZ_JACXZS010000014.1"/>
</dbReference>
<keyword evidence="3" id="KW-0804">Transcription</keyword>
<dbReference type="PANTHER" id="PTHR30055">
    <property type="entry name" value="HTH-TYPE TRANSCRIPTIONAL REGULATOR RUTR"/>
    <property type="match status" value="1"/>
</dbReference>
<keyword evidence="1" id="KW-0805">Transcription regulation</keyword>
<reference evidence="6 7" key="1">
    <citation type="submission" date="2020-09" db="EMBL/GenBank/DDBJ databases">
        <title>Isolation and identification of active actinomycetes.</title>
        <authorList>
            <person name="Li X."/>
        </authorList>
    </citation>
    <scope>NUCLEOTIDE SEQUENCE [LARGE SCALE GENOMIC DNA]</scope>
    <source>
        <strain evidence="6 7">NEAU-LLC</strain>
    </source>
</reference>
<dbReference type="PANTHER" id="PTHR30055:SF234">
    <property type="entry name" value="HTH-TYPE TRANSCRIPTIONAL REGULATOR BETI"/>
    <property type="match status" value="1"/>
</dbReference>
<dbReference type="InterPro" id="IPR001647">
    <property type="entry name" value="HTH_TetR"/>
</dbReference>
<feature type="domain" description="HTH tetR-type" evidence="5">
    <location>
        <begin position="13"/>
        <end position="72"/>
    </location>
</feature>
<dbReference type="Proteomes" id="UP000598426">
    <property type="component" value="Unassembled WGS sequence"/>
</dbReference>
<dbReference type="PROSITE" id="PS50977">
    <property type="entry name" value="HTH_TETR_2"/>
    <property type="match status" value="1"/>
</dbReference>
<dbReference type="Pfam" id="PF21597">
    <property type="entry name" value="TetR_C_43"/>
    <property type="match status" value="1"/>
</dbReference>
<organism evidence="6 7">
    <name type="scientific">Microbacterium helvum</name>
    <dbReference type="NCBI Taxonomy" id="2773713"/>
    <lineage>
        <taxon>Bacteria</taxon>
        <taxon>Bacillati</taxon>
        <taxon>Actinomycetota</taxon>
        <taxon>Actinomycetes</taxon>
        <taxon>Micrococcales</taxon>
        <taxon>Microbacteriaceae</taxon>
        <taxon>Microbacterium</taxon>
    </lineage>
</organism>
<name>A0ABR8NSK8_9MICO</name>
<dbReference type="SUPFAM" id="SSF48498">
    <property type="entry name" value="Tetracyclin repressor-like, C-terminal domain"/>
    <property type="match status" value="1"/>
</dbReference>
<keyword evidence="2 4" id="KW-0238">DNA-binding</keyword>
<sequence length="186" mass="19240">MSSASGARRADAVRNRDLALAAAKSLLADPGAPLTVEAIAKRAGLGVGTVARAFGSKDALLDAAIAELLEPLVRRARAVAAAPAATDALRTLLVEVIDFEQRHSAISEQTAGLSLPQTTARERELRDALRQVVETGREAGDIRSDIPAETTAALLTEAVHAVTQARTAPPGLADAMVAVVLDGLRP</sequence>
<dbReference type="InterPro" id="IPR009057">
    <property type="entry name" value="Homeodomain-like_sf"/>
</dbReference>
<accession>A0ABR8NSK8</accession>
<proteinExistence type="predicted"/>